<dbReference type="GO" id="GO:0016209">
    <property type="term" value="F:antioxidant activity"/>
    <property type="evidence" value="ECO:0007669"/>
    <property type="project" value="InterPro"/>
</dbReference>
<dbReference type="SUPFAM" id="SSF52833">
    <property type="entry name" value="Thioredoxin-like"/>
    <property type="match status" value="1"/>
</dbReference>
<dbReference type="PROSITE" id="PS51352">
    <property type="entry name" value="THIOREDOXIN_2"/>
    <property type="match status" value="1"/>
</dbReference>
<evidence type="ECO:0000313" key="2">
    <source>
        <dbReference type="EMBL" id="GIJ50676.1"/>
    </source>
</evidence>
<gene>
    <name evidence="2" type="ORF">Val02_75620</name>
</gene>
<dbReference type="EMBL" id="BOPF01000038">
    <property type="protein sequence ID" value="GIJ50676.1"/>
    <property type="molecule type" value="Genomic_DNA"/>
</dbReference>
<dbReference type="RefSeq" id="WP_203904104.1">
    <property type="nucleotide sequence ID" value="NZ_BOPF01000038.1"/>
</dbReference>
<dbReference type="Proteomes" id="UP000619260">
    <property type="component" value="Unassembled WGS sequence"/>
</dbReference>
<sequence length="153" mass="15582">MPTATTVPDIGTRMPDLALVSPGGDRTTLHAVRDGRAAVAYFLRSDSCPACLKHARSLAELADSGGLGGASVILIVPGDADEAGKVATRVPSAAVTAWASGTGHAAAGMGTFLSVQHSGTFLIAPDGTVAYRRTAALPQRSMDRGELLEAIAR</sequence>
<dbReference type="Gene3D" id="3.40.30.10">
    <property type="entry name" value="Glutaredoxin"/>
    <property type="match status" value="1"/>
</dbReference>
<dbReference type="GO" id="GO:0016491">
    <property type="term" value="F:oxidoreductase activity"/>
    <property type="evidence" value="ECO:0007669"/>
    <property type="project" value="InterPro"/>
</dbReference>
<dbReference type="InterPro" id="IPR013766">
    <property type="entry name" value="Thioredoxin_domain"/>
</dbReference>
<evidence type="ECO:0000259" key="1">
    <source>
        <dbReference type="PROSITE" id="PS51352"/>
    </source>
</evidence>
<keyword evidence="3" id="KW-1185">Reference proteome</keyword>
<organism evidence="2 3">
    <name type="scientific">Virgisporangium aliadipatigenens</name>
    <dbReference type="NCBI Taxonomy" id="741659"/>
    <lineage>
        <taxon>Bacteria</taxon>
        <taxon>Bacillati</taxon>
        <taxon>Actinomycetota</taxon>
        <taxon>Actinomycetes</taxon>
        <taxon>Micromonosporales</taxon>
        <taxon>Micromonosporaceae</taxon>
        <taxon>Virgisporangium</taxon>
    </lineage>
</organism>
<dbReference type="Pfam" id="PF00578">
    <property type="entry name" value="AhpC-TSA"/>
    <property type="match status" value="1"/>
</dbReference>
<reference evidence="2" key="1">
    <citation type="submission" date="2021-01" db="EMBL/GenBank/DDBJ databases">
        <title>Whole genome shotgun sequence of Virgisporangium aliadipatigenens NBRC 105644.</title>
        <authorList>
            <person name="Komaki H."/>
            <person name="Tamura T."/>
        </authorList>
    </citation>
    <scope>NUCLEOTIDE SEQUENCE</scope>
    <source>
        <strain evidence="2">NBRC 105644</strain>
    </source>
</reference>
<comment type="caution">
    <text evidence="2">The sequence shown here is derived from an EMBL/GenBank/DDBJ whole genome shotgun (WGS) entry which is preliminary data.</text>
</comment>
<dbReference type="InterPro" id="IPR000866">
    <property type="entry name" value="AhpC/TSA"/>
</dbReference>
<protein>
    <recommendedName>
        <fullName evidence="1">Thioredoxin domain-containing protein</fullName>
    </recommendedName>
</protein>
<evidence type="ECO:0000313" key="3">
    <source>
        <dbReference type="Proteomes" id="UP000619260"/>
    </source>
</evidence>
<feature type="domain" description="Thioredoxin" evidence="1">
    <location>
        <begin position="8"/>
        <end position="153"/>
    </location>
</feature>
<accession>A0A8J3YVR2</accession>
<name>A0A8J3YVR2_9ACTN</name>
<dbReference type="InterPro" id="IPR036249">
    <property type="entry name" value="Thioredoxin-like_sf"/>
</dbReference>
<proteinExistence type="predicted"/>
<dbReference type="AlphaFoldDB" id="A0A8J3YVR2"/>